<evidence type="ECO:0000259" key="5">
    <source>
        <dbReference type="Pfam" id="PF07635"/>
    </source>
</evidence>
<dbReference type="OrthoDB" id="175242at2"/>
<dbReference type="Pfam" id="PF07626">
    <property type="entry name" value="PSD3"/>
    <property type="match status" value="1"/>
</dbReference>
<evidence type="ECO:0000313" key="8">
    <source>
        <dbReference type="Proteomes" id="UP000318288"/>
    </source>
</evidence>
<dbReference type="Pfam" id="PF07637">
    <property type="entry name" value="PSD5"/>
    <property type="match status" value="1"/>
</dbReference>
<keyword evidence="8" id="KW-1185">Reference proteome</keyword>
<evidence type="ECO:0000259" key="6">
    <source>
        <dbReference type="Pfam" id="PF07637"/>
    </source>
</evidence>
<dbReference type="Pfam" id="PF07627">
    <property type="entry name" value="PSCyt3"/>
    <property type="match status" value="1"/>
</dbReference>
<evidence type="ECO:0000259" key="1">
    <source>
        <dbReference type="Pfam" id="PF07624"/>
    </source>
</evidence>
<evidence type="ECO:0000259" key="2">
    <source>
        <dbReference type="Pfam" id="PF07626"/>
    </source>
</evidence>
<accession>A0A5C6F2V0</accession>
<dbReference type="InterPro" id="IPR013043">
    <property type="entry name" value="DUF1595"/>
</dbReference>
<dbReference type="Pfam" id="PF07624">
    <property type="entry name" value="PSD2"/>
    <property type="match status" value="1"/>
</dbReference>
<feature type="domain" description="DUF1585" evidence="1">
    <location>
        <begin position="762"/>
        <end position="835"/>
    </location>
</feature>
<dbReference type="Pfam" id="PF07635">
    <property type="entry name" value="PSCyt1"/>
    <property type="match status" value="1"/>
</dbReference>
<name>A0A5C6F2V0_9BACT</name>
<comment type="caution">
    <text evidence="7">The sequence shown here is derived from an EMBL/GenBank/DDBJ whole genome shotgun (WGS) entry which is preliminary data.</text>
</comment>
<feature type="domain" description="DUF1595" evidence="6">
    <location>
        <begin position="412"/>
        <end position="472"/>
    </location>
</feature>
<dbReference type="RefSeq" id="WP_146458598.1">
    <property type="nucleotide sequence ID" value="NZ_SJPW01000004.1"/>
</dbReference>
<dbReference type="InterPro" id="IPR013042">
    <property type="entry name" value="DUF1592"/>
</dbReference>
<feature type="domain" description="DUF1588" evidence="3">
    <location>
        <begin position="631"/>
        <end position="726"/>
    </location>
</feature>
<dbReference type="Pfam" id="PF07631">
    <property type="entry name" value="PSD4"/>
    <property type="match status" value="1"/>
</dbReference>
<organism evidence="7 8">
    <name type="scientific">Rubripirellula tenax</name>
    <dbReference type="NCBI Taxonomy" id="2528015"/>
    <lineage>
        <taxon>Bacteria</taxon>
        <taxon>Pseudomonadati</taxon>
        <taxon>Planctomycetota</taxon>
        <taxon>Planctomycetia</taxon>
        <taxon>Pirellulales</taxon>
        <taxon>Pirellulaceae</taxon>
        <taxon>Rubripirellula</taxon>
    </lineage>
</organism>
<reference evidence="7 8" key="1">
    <citation type="submission" date="2019-02" db="EMBL/GenBank/DDBJ databases">
        <title>Deep-cultivation of Planctomycetes and their phenomic and genomic characterization uncovers novel biology.</title>
        <authorList>
            <person name="Wiegand S."/>
            <person name="Jogler M."/>
            <person name="Boedeker C."/>
            <person name="Pinto D."/>
            <person name="Vollmers J."/>
            <person name="Rivas-Marin E."/>
            <person name="Kohn T."/>
            <person name="Peeters S.H."/>
            <person name="Heuer A."/>
            <person name="Rast P."/>
            <person name="Oberbeckmann S."/>
            <person name="Bunk B."/>
            <person name="Jeske O."/>
            <person name="Meyerdierks A."/>
            <person name="Storesund J.E."/>
            <person name="Kallscheuer N."/>
            <person name="Luecker S."/>
            <person name="Lage O.M."/>
            <person name="Pohl T."/>
            <person name="Merkel B.J."/>
            <person name="Hornburger P."/>
            <person name="Mueller R.-W."/>
            <person name="Bruemmer F."/>
            <person name="Labrenz M."/>
            <person name="Spormann A.M."/>
            <person name="Op Den Camp H."/>
            <person name="Overmann J."/>
            <person name="Amann R."/>
            <person name="Jetten M.S.M."/>
            <person name="Mascher T."/>
            <person name="Medema M.H."/>
            <person name="Devos D.P."/>
            <person name="Kaster A.-K."/>
            <person name="Ovreas L."/>
            <person name="Rohde M."/>
            <person name="Galperin M.Y."/>
            <person name="Jogler C."/>
        </authorList>
    </citation>
    <scope>NUCLEOTIDE SEQUENCE [LARGE SCALE GENOMIC DNA]</scope>
    <source>
        <strain evidence="7 8">Poly51</strain>
    </source>
</reference>
<dbReference type="InterPro" id="IPR011478">
    <property type="entry name" value="DUF1585"/>
</dbReference>
<feature type="domain" description="DUF1587" evidence="2">
    <location>
        <begin position="133"/>
        <end position="196"/>
    </location>
</feature>
<evidence type="ECO:0000259" key="4">
    <source>
        <dbReference type="Pfam" id="PF07631"/>
    </source>
</evidence>
<dbReference type="AlphaFoldDB" id="A0A5C6F2V0"/>
<feature type="domain" description="Cytochrome C Planctomycete-type" evidence="5">
    <location>
        <begin position="51"/>
        <end position="97"/>
    </location>
</feature>
<sequence>MPKENRSNKTLVMIVRRLGYSVFVAGSFLAGNRLTAAEQPSQVKEFIESNCLDCHDASEKAGGLDLDQLSWSFETEANRSRWTRIHDRVQAGEMPPESTLTSRQRSGLTQPIGTAIVNVLDIKKHEQGRTILRRLNRREFENSLHDLLRIDLPIEHLLPEDGRSQGFDTVAEGLRISAVQIEKYLEVIELALDSAVRLTARPEGFSKRLRMQDEEAVRKNLDTAEDHVDPVSGERHRRLFRETDDALVYISHGYSPDDLKQFAPPSDGEYRVRVSAYAVDSRGDPIALKVFSSDWKNHQLLQYFELGPEPRTLEFTASLSHRDHLRFSGYGIGIDDDGKNVWNMDSVKDWKVPGMAVQWIEIEGPLLEDWPPESVTDVFGADHVRELEQRGRWTDQGHIAYEVTPQDPASAVRQAITRFATRAFRRPLKVGEADAFIDLANAELERGRTYEQAMRVALRAILVSPRFLMLDESPGKLDGFAVASRLSYCFWSSPPDEELLGLAQAGKLSDKVVVGQQVERLLGSERGQRFVTSFVGQWLELNQIDATIPDTRLYPEYDDLLRRSMVAETELFFNELLSNNLPIASLIDCDFAMLDRRLAEHYELTEPFAKSGDDLFGEQFRRVALPGDSVRGGVMTQAAVLKVTANGTVTSPVVRGSWILRRIVGKPPSPPPPVNAIEPDTRGATTIREQLAKHRDSDTCNRCHREIDPPGFALESFDVIGGFRTRYRSIGEGDSETKRLHGRNIWEYKLGQPVDCSGQTSDGRAFADINEFRKLMLADQRQIVRSLAEKMTTYATGAGISFADRDEIEQIVEKVSASDGGLRTLVHEIATSDLFLTK</sequence>
<dbReference type="InterPro" id="IPR013039">
    <property type="entry name" value="DUF1588"/>
</dbReference>
<feature type="domain" description="DUF1592" evidence="4">
    <location>
        <begin position="477"/>
        <end position="604"/>
    </location>
</feature>
<dbReference type="InterPro" id="IPR013036">
    <property type="entry name" value="DUF1587"/>
</dbReference>
<proteinExistence type="predicted"/>
<evidence type="ECO:0000313" key="7">
    <source>
        <dbReference type="EMBL" id="TWU54366.1"/>
    </source>
</evidence>
<dbReference type="Proteomes" id="UP000318288">
    <property type="component" value="Unassembled WGS sequence"/>
</dbReference>
<protein>
    <submittedName>
        <fullName evidence="7">Planctomycete cytochrome C</fullName>
    </submittedName>
</protein>
<dbReference type="InterPro" id="IPR011429">
    <property type="entry name" value="Cyt_c_Planctomycete-type"/>
</dbReference>
<dbReference type="EMBL" id="SJPW01000004">
    <property type="protein sequence ID" value="TWU54366.1"/>
    <property type="molecule type" value="Genomic_DNA"/>
</dbReference>
<gene>
    <name evidence="7" type="ORF">Poly51_30830</name>
</gene>
<evidence type="ECO:0000259" key="3">
    <source>
        <dbReference type="Pfam" id="PF07627"/>
    </source>
</evidence>